<evidence type="ECO:0000256" key="3">
    <source>
        <dbReference type="SAM" id="Phobius"/>
    </source>
</evidence>
<evidence type="ECO:0000313" key="6">
    <source>
        <dbReference type="EMBL" id="OHA14356.1"/>
    </source>
</evidence>
<keyword evidence="3" id="KW-1133">Transmembrane helix</keyword>
<dbReference type="GO" id="GO:0005886">
    <property type="term" value="C:plasma membrane"/>
    <property type="evidence" value="ECO:0007669"/>
    <property type="project" value="TreeGrafter"/>
</dbReference>
<reference evidence="6 7" key="1">
    <citation type="journal article" date="2016" name="Nat. Commun.">
        <title>Thousands of microbial genomes shed light on interconnected biogeochemical processes in an aquifer system.</title>
        <authorList>
            <person name="Anantharaman K."/>
            <person name="Brown C.T."/>
            <person name="Hug L.A."/>
            <person name="Sharon I."/>
            <person name="Castelle C.J."/>
            <person name="Probst A.J."/>
            <person name="Thomas B.C."/>
            <person name="Singh A."/>
            <person name="Wilkins M.J."/>
            <person name="Karaoz U."/>
            <person name="Brodie E.L."/>
            <person name="Williams K.H."/>
            <person name="Hubbard S.S."/>
            <person name="Banfield J.F."/>
        </authorList>
    </citation>
    <scope>NUCLEOTIDE SEQUENCE [LARGE SCALE GENOMIC DNA]</scope>
</reference>
<evidence type="ECO:0000259" key="4">
    <source>
        <dbReference type="Pfam" id="PF00905"/>
    </source>
</evidence>
<dbReference type="GO" id="GO:0008658">
    <property type="term" value="F:penicillin binding"/>
    <property type="evidence" value="ECO:0007669"/>
    <property type="project" value="InterPro"/>
</dbReference>
<dbReference type="GO" id="GO:0071555">
    <property type="term" value="P:cell wall organization"/>
    <property type="evidence" value="ECO:0007669"/>
    <property type="project" value="TreeGrafter"/>
</dbReference>
<proteinExistence type="predicted"/>
<dbReference type="AlphaFoldDB" id="A0A1G2LRW0"/>
<comment type="caution">
    <text evidence="6">The sequence shown here is derived from an EMBL/GenBank/DDBJ whole genome shotgun (WGS) entry which is preliminary data.</text>
</comment>
<dbReference type="Pfam" id="PF00905">
    <property type="entry name" value="Transpeptidase"/>
    <property type="match status" value="1"/>
</dbReference>
<dbReference type="SUPFAM" id="SSF56519">
    <property type="entry name" value="Penicillin binding protein dimerisation domain"/>
    <property type="match status" value="1"/>
</dbReference>
<protein>
    <recommendedName>
        <fullName evidence="8">Penicillin-binding protein transpeptidase domain-containing protein</fullName>
    </recommendedName>
</protein>
<dbReference type="Gene3D" id="3.30.450.330">
    <property type="match status" value="1"/>
</dbReference>
<comment type="subcellular location">
    <subcellularLocation>
        <location evidence="1">Membrane</location>
    </subcellularLocation>
</comment>
<dbReference type="Gene3D" id="3.90.1310.10">
    <property type="entry name" value="Penicillin-binding protein 2a (Domain 2)"/>
    <property type="match status" value="1"/>
</dbReference>
<dbReference type="Gene3D" id="3.40.710.10">
    <property type="entry name" value="DD-peptidase/beta-lactamase superfamily"/>
    <property type="match status" value="1"/>
</dbReference>
<keyword evidence="2 3" id="KW-0472">Membrane</keyword>
<dbReference type="InterPro" id="IPR050515">
    <property type="entry name" value="Beta-lactam/transpept"/>
</dbReference>
<evidence type="ECO:0008006" key="8">
    <source>
        <dbReference type="Google" id="ProtNLM"/>
    </source>
</evidence>
<dbReference type="Proteomes" id="UP000177171">
    <property type="component" value="Unassembled WGS sequence"/>
</dbReference>
<dbReference type="InterPro" id="IPR012338">
    <property type="entry name" value="Beta-lactam/transpept-like"/>
</dbReference>
<evidence type="ECO:0000259" key="5">
    <source>
        <dbReference type="Pfam" id="PF03717"/>
    </source>
</evidence>
<feature type="domain" description="Penicillin-binding protein dimerisation" evidence="5">
    <location>
        <begin position="58"/>
        <end position="206"/>
    </location>
</feature>
<dbReference type="SUPFAM" id="SSF56601">
    <property type="entry name" value="beta-lactamase/transpeptidase-like"/>
    <property type="match status" value="1"/>
</dbReference>
<feature type="domain" description="Penicillin-binding protein transpeptidase" evidence="4">
    <location>
        <begin position="254"/>
        <end position="549"/>
    </location>
</feature>
<dbReference type="InterPro" id="IPR001460">
    <property type="entry name" value="PCN-bd_Tpept"/>
</dbReference>
<evidence type="ECO:0000256" key="1">
    <source>
        <dbReference type="ARBA" id="ARBA00004370"/>
    </source>
</evidence>
<dbReference type="EMBL" id="MHQY01000008">
    <property type="protein sequence ID" value="OHA14356.1"/>
    <property type="molecule type" value="Genomic_DNA"/>
</dbReference>
<dbReference type="Pfam" id="PF03717">
    <property type="entry name" value="PBP_dimer"/>
    <property type="match status" value="1"/>
</dbReference>
<feature type="transmembrane region" description="Helical" evidence="3">
    <location>
        <begin position="12"/>
        <end position="34"/>
    </location>
</feature>
<organism evidence="6 7">
    <name type="scientific">Candidatus Sungbacteria bacterium RIFCSPLOWO2_12_FULL_41_11</name>
    <dbReference type="NCBI Taxonomy" id="1802286"/>
    <lineage>
        <taxon>Bacteria</taxon>
        <taxon>Candidatus Sungiibacteriota</taxon>
    </lineage>
</organism>
<gene>
    <name evidence="6" type="ORF">A3G49_01880</name>
</gene>
<dbReference type="InterPro" id="IPR005311">
    <property type="entry name" value="PBP_dimer"/>
</dbReference>
<dbReference type="PANTHER" id="PTHR30627">
    <property type="entry name" value="PEPTIDOGLYCAN D,D-TRANSPEPTIDASE"/>
    <property type="match status" value="1"/>
</dbReference>
<name>A0A1G2LRW0_9BACT</name>
<dbReference type="PANTHER" id="PTHR30627:SF1">
    <property type="entry name" value="PEPTIDOGLYCAN D,D-TRANSPEPTIDASE FTSI"/>
    <property type="match status" value="1"/>
</dbReference>
<keyword evidence="3" id="KW-0812">Transmembrane</keyword>
<dbReference type="InterPro" id="IPR036138">
    <property type="entry name" value="PBP_dimer_sf"/>
</dbReference>
<accession>A0A1G2LRW0</accession>
<evidence type="ECO:0000256" key="2">
    <source>
        <dbReference type="ARBA" id="ARBA00023136"/>
    </source>
</evidence>
<evidence type="ECO:0000313" key="7">
    <source>
        <dbReference type="Proteomes" id="UP000177171"/>
    </source>
</evidence>
<sequence length="574" mass="63994">MSKFDFQQSVKWRFIAVLSLFFLIVVLIISRLFYISVIQNKYYKELAENQQSLNKVLPSKRGKIFFQDRFGNKKIAAFSADVYSIAVSPKLIKNPQDTASALSALFKKSQDFYISKLSKSDDPYEIIEKDISEEMIDSVNKLKIPGLVFVPSPKRFYPNARFGAHALGFVGFKNDDLSGLYGVEKQYEKEMVGEAGAIEGEKDASGFLLAIGKRIITEPVNGSDIVLTIDHNIQKKAEEELILTKEKWGAEVASILILDPKIGKILAMATFPAFDPNEYFKEKNYQIFKNPLIESIFELGSVFKPITSAGALNENLINPDTIYDDTGAVKIGGYTIKNFDNKAHGIQTVTQVLEKSLNTGAVFIQKILGKDKFKKYVDNFGFGRPTGIDLPGEVAGNISNLKYYRDIDYATASFGQGIAVTPIQMASAFAAIANKGKMMKPYIVDKLIDENGNEYVINPEEKGQIIKPETSETLSKMLVSVVRNGFEGKAGVNGYFVAAKTGTAQIPSFDKRGYTTDVIHTFIGYAPAFNPKFLVYIQINKPSGNRFASNTLTIPFHNIIEYLLNYYEIPPDEK</sequence>